<feature type="domain" description="Transposase InsH N-terminal" evidence="2">
    <location>
        <begin position="17"/>
        <end position="109"/>
    </location>
</feature>
<dbReference type="PANTHER" id="PTHR33408">
    <property type="entry name" value="TRANSPOSASE"/>
    <property type="match status" value="1"/>
</dbReference>
<dbReference type="InterPro" id="IPR008490">
    <property type="entry name" value="Transposase_InsH_N"/>
</dbReference>
<proteinExistence type="predicted"/>
<keyword evidence="1" id="KW-0175">Coiled coil</keyword>
<evidence type="ECO:0000313" key="4">
    <source>
        <dbReference type="EMBL" id="RHH12187.1"/>
    </source>
</evidence>
<gene>
    <name evidence="4" type="ORF">DW228_08805</name>
</gene>
<dbReference type="EMBL" id="QRJE01000012">
    <property type="protein sequence ID" value="RHH12187.1"/>
    <property type="molecule type" value="Genomic_DNA"/>
</dbReference>
<dbReference type="Proteomes" id="UP000266644">
    <property type="component" value="Unassembled WGS sequence"/>
</dbReference>
<reference evidence="4 5" key="1">
    <citation type="submission" date="2018-08" db="EMBL/GenBank/DDBJ databases">
        <title>A genome reference for cultivated species of the human gut microbiota.</title>
        <authorList>
            <person name="Zou Y."/>
            <person name="Xue W."/>
            <person name="Luo G."/>
        </authorList>
    </citation>
    <scope>NUCLEOTIDE SEQUENCE [LARGE SCALE GENOMIC DNA]</scope>
    <source>
        <strain evidence="4 5">AM18-6</strain>
    </source>
</reference>
<feature type="coiled-coil region" evidence="1">
    <location>
        <begin position="179"/>
        <end position="206"/>
    </location>
</feature>
<dbReference type="PANTHER" id="PTHR33408:SF2">
    <property type="entry name" value="TRANSPOSASE DDE DOMAIN-CONTAINING PROTEIN"/>
    <property type="match status" value="1"/>
</dbReference>
<dbReference type="Pfam" id="PF13751">
    <property type="entry name" value="DDE_Tnp_1_6"/>
    <property type="match status" value="1"/>
</dbReference>
<dbReference type="NCBIfam" id="NF033551">
    <property type="entry name" value="transpos_IS1182"/>
    <property type="match status" value="1"/>
</dbReference>
<evidence type="ECO:0000313" key="5">
    <source>
        <dbReference type="Proteomes" id="UP000266644"/>
    </source>
</evidence>
<dbReference type="InterPro" id="IPR025668">
    <property type="entry name" value="Tnp_DDE_dom"/>
</dbReference>
<evidence type="ECO:0000256" key="1">
    <source>
        <dbReference type="SAM" id="Coils"/>
    </source>
</evidence>
<evidence type="ECO:0000259" key="2">
    <source>
        <dbReference type="Pfam" id="PF05598"/>
    </source>
</evidence>
<accession>A0A396C4F0</accession>
<dbReference type="Pfam" id="PF05598">
    <property type="entry name" value="DUF772"/>
    <property type="match status" value="1"/>
</dbReference>
<dbReference type="AlphaFoldDB" id="A0A396C4F0"/>
<sequence>MNYIVGENRNQIQMIALEQLVAPDSWARVIDLFVDILPIDELGFKHVKLQSEGRPPYNPVTLLKLYLYGYKHSIRSSRKLEHSCKVNVELWWLLGGLMPSFRTIAYFRKNNAEAFRKVFRQFVLMLKDMGLIEGETIGIDSFKIFAQNSLRNNYTQKKIDRHLEYIDKRIKDFEAALDETDKEEEKELLESKIKLQQDRRKKYETLDTELKNSNDTQVSLTDKDSRALMLTNNVSGVGYAVQAASDSKHKLLVHSHIGASTDKRELSTAALTVQELLQLDSFNTLSDAGYTSGDQLQACKYSGICTYSSPMPSTSPNSNSIPLAEFHYINDGDYYICPCGEQMTTIGKWRSRPNYRSKVYKTSACVNCSIREKCTQNQNGRVIERSEYQDIIDENNARVIGNRNYYKLRQQIIEHQFGILKRQWGFTYTLMKGKANVLSEVNIFMTIYNLTRCITIMGMDELKRRLKAFLPLVSLYMSLLLIKDEMQKKELYLVI</sequence>
<organism evidence="4 5">
    <name type="scientific">Bacteroides fragilis</name>
    <dbReference type="NCBI Taxonomy" id="817"/>
    <lineage>
        <taxon>Bacteria</taxon>
        <taxon>Pseudomonadati</taxon>
        <taxon>Bacteroidota</taxon>
        <taxon>Bacteroidia</taxon>
        <taxon>Bacteroidales</taxon>
        <taxon>Bacteroidaceae</taxon>
        <taxon>Bacteroides</taxon>
    </lineage>
</organism>
<name>A0A396C4F0_BACFG</name>
<evidence type="ECO:0000259" key="3">
    <source>
        <dbReference type="Pfam" id="PF13751"/>
    </source>
</evidence>
<comment type="caution">
    <text evidence="4">The sequence shown here is derived from an EMBL/GenBank/DDBJ whole genome shotgun (WGS) entry which is preliminary data.</text>
</comment>
<feature type="domain" description="Transposase DDE" evidence="3">
    <location>
        <begin position="336"/>
        <end position="452"/>
    </location>
</feature>
<dbReference type="InterPro" id="IPR047629">
    <property type="entry name" value="IS1182_transpos"/>
</dbReference>
<protein>
    <submittedName>
        <fullName evidence="4">IS1182 family transposase</fullName>
    </submittedName>
</protein>
<dbReference type="RefSeq" id="WP_122296422.1">
    <property type="nucleotide sequence ID" value="NZ_CABJEQ010000006.1"/>
</dbReference>